<dbReference type="Gene3D" id="2.80.10.50">
    <property type="match status" value="1"/>
</dbReference>
<dbReference type="RefSeq" id="YP_006908578.1">
    <property type="nucleotide sequence ID" value="NC_018875.1"/>
</dbReference>
<dbReference type="GeneID" id="13842678"/>
<dbReference type="KEGG" id="vg:13842678"/>
<evidence type="ECO:0000313" key="2">
    <source>
        <dbReference type="Proteomes" id="UP000201571"/>
    </source>
</evidence>
<dbReference type="SUPFAM" id="SSF50353">
    <property type="entry name" value="Cytokine"/>
    <property type="match status" value="1"/>
</dbReference>
<name>K4EQT5_9BBAC</name>
<organism evidence="1 2">
    <name type="scientific">Epinotia aporema granulovirus</name>
    <dbReference type="NCBI Taxonomy" id="166056"/>
    <lineage>
        <taxon>Viruses</taxon>
        <taxon>Viruses incertae sedis</taxon>
        <taxon>Naldaviricetes</taxon>
        <taxon>Lefavirales</taxon>
        <taxon>Baculoviridae</taxon>
        <taxon>Betabaculovirus</taxon>
        <taxon>Betabaculovirus epaporemae</taxon>
    </lineage>
</organism>
<dbReference type="EMBL" id="JN408834">
    <property type="protein sequence ID" value="AER41496.1"/>
    <property type="molecule type" value="Genomic_DNA"/>
</dbReference>
<dbReference type="InterPro" id="IPR008996">
    <property type="entry name" value="IL1/FGF"/>
</dbReference>
<proteinExistence type="predicted"/>
<keyword evidence="2" id="KW-1185">Reference proteome</keyword>
<protein>
    <submittedName>
        <fullName evidence="1">Fibrobast growth factor 1</fullName>
    </submittedName>
</protein>
<sequence>MLIFTIIYTCLFVSTMSVLRGAIMLDRFYLCKKNMAGTVVHLSANNDPTCTKISFFAHKHKDSLVLNFVTDGSCSFLCIDKCGYMYANSKFHKKNCLFSVNAFNGFDTLSVHHGNYSNFIAAYDTMIVPLSLRRGAKLERLMTAIKVTFEQETYIETSCATLNLADIENDHECEETKGGVAGDTAFDWHRNYNDYSWWEKLMQLLRVQSANVPTKNEKLSYFVYN</sequence>
<dbReference type="Proteomes" id="UP000201571">
    <property type="component" value="Segment"/>
</dbReference>
<gene>
    <name evidence="1" type="primary">fgf-1</name>
</gene>
<reference evidence="1 2" key="1">
    <citation type="journal article" date="2012" name="BMC Genomics">
        <title>Genome of Epinotia aporema granulovirus (EpapGV), a polyorganotropic fast killing betabaculovirus with a novel thymidylate kinase gene.</title>
        <authorList>
            <person name="Ferrelli M.L."/>
            <person name="Salvador R."/>
            <person name="Biedma M.E."/>
            <person name="Berretta M.F."/>
            <person name="Haase S."/>
            <person name="Sciocco-Cap A."/>
            <person name="Ghiringhelli P.D."/>
            <person name="Romanowski V."/>
        </authorList>
    </citation>
    <scope>NUCLEOTIDE SEQUENCE [LARGE SCALE GENOMIC DNA]</scope>
</reference>
<accession>K4EQT5</accession>
<evidence type="ECO:0000313" key="1">
    <source>
        <dbReference type="EMBL" id="AER41496.1"/>
    </source>
</evidence>
<dbReference type="OrthoDB" id="22786at10239"/>